<evidence type="ECO:0000313" key="3">
    <source>
        <dbReference type="Proteomes" id="UP000243488"/>
    </source>
</evidence>
<evidence type="ECO:0000256" key="1">
    <source>
        <dbReference type="SAM" id="SignalP"/>
    </source>
</evidence>
<reference evidence="2 3" key="1">
    <citation type="submission" date="2017-03" db="EMBL/GenBank/DDBJ databases">
        <title>Complete genome sequence of the novel DNRA strain Pseudomonas sp. S-6-2 isolated from Chinese polluted river sediment. Journal of Biotechnology.</title>
        <authorList>
            <person name="Li J."/>
            <person name="Xiang F."/>
            <person name="Wang L."/>
            <person name="Xi L."/>
            <person name="Liu J."/>
        </authorList>
    </citation>
    <scope>NUCLEOTIDE SEQUENCE [LARGE SCALE GENOMIC DNA]</scope>
    <source>
        <strain evidence="2 3">S-6-2</strain>
    </source>
</reference>
<feature type="chain" id="PRO_5012956768" evidence="1">
    <location>
        <begin position="21"/>
        <end position="159"/>
    </location>
</feature>
<evidence type="ECO:0000313" key="2">
    <source>
        <dbReference type="EMBL" id="AQZ95368.1"/>
    </source>
</evidence>
<dbReference type="Gene3D" id="2.60.40.4150">
    <property type="entry name" value="Type VI secretion system, lipoprotein SciN"/>
    <property type="match status" value="1"/>
</dbReference>
<dbReference type="KEGG" id="ppha:BVH74_11670"/>
<dbReference type="STRING" id="1931241.BVH74_11670"/>
<organism evidence="2 3">
    <name type="scientific">Halopseudomonas phragmitis</name>
    <dbReference type="NCBI Taxonomy" id="1931241"/>
    <lineage>
        <taxon>Bacteria</taxon>
        <taxon>Pseudomonadati</taxon>
        <taxon>Pseudomonadota</taxon>
        <taxon>Gammaproteobacteria</taxon>
        <taxon>Pseudomonadales</taxon>
        <taxon>Pseudomonadaceae</taxon>
        <taxon>Halopseudomonas</taxon>
    </lineage>
</organism>
<dbReference type="InterPro" id="IPR017734">
    <property type="entry name" value="T6SS_SciN"/>
</dbReference>
<dbReference type="PANTHER" id="PTHR37625">
    <property type="entry name" value="OUTER MEMBRANE LIPOPROTEIN-RELATED"/>
    <property type="match status" value="1"/>
</dbReference>
<dbReference type="AlphaFoldDB" id="A0A1V0B608"/>
<sequence>MLRIAVISLLLPLLALTGCASLGSGPNTRIDLTLEGSRTLNPDLHGRPSPIVIRLYELKNPVAFEHAEFFALYQQPQEVMALDLVAHEELELRPGEQQTLKLTTTDQGRYIGVLAAYRNLPEADWRTVIPLRQGNRNQVTLYLDELSIRPQAGGRGNGN</sequence>
<keyword evidence="1" id="KW-0732">Signal</keyword>
<dbReference type="EMBL" id="CP020100">
    <property type="protein sequence ID" value="AQZ95368.1"/>
    <property type="molecule type" value="Genomic_DNA"/>
</dbReference>
<dbReference type="NCBIfam" id="TIGR03352">
    <property type="entry name" value="VI_chp_3"/>
    <property type="match status" value="1"/>
</dbReference>
<dbReference type="RefSeq" id="WP_080050236.1">
    <property type="nucleotide sequence ID" value="NZ_CP020100.1"/>
</dbReference>
<keyword evidence="3" id="KW-1185">Reference proteome</keyword>
<accession>A0A1V0B608</accession>
<keyword evidence="2" id="KW-0449">Lipoprotein</keyword>
<dbReference type="InterPro" id="IPR038706">
    <property type="entry name" value="Type_VI_SciN-like_sf"/>
</dbReference>
<feature type="signal peptide" evidence="1">
    <location>
        <begin position="1"/>
        <end position="20"/>
    </location>
</feature>
<gene>
    <name evidence="2" type="ORF">BVH74_11670</name>
</gene>
<protein>
    <submittedName>
        <fullName evidence="2">Type VI secretion system-associated lipoprotein</fullName>
    </submittedName>
</protein>
<dbReference type="PANTHER" id="PTHR37625:SF4">
    <property type="entry name" value="OUTER MEMBRANE LIPOPROTEIN"/>
    <property type="match status" value="1"/>
</dbReference>
<name>A0A1V0B608_9GAMM</name>
<dbReference type="Proteomes" id="UP000243488">
    <property type="component" value="Chromosome"/>
</dbReference>
<proteinExistence type="predicted"/>
<dbReference type="Pfam" id="PF12790">
    <property type="entry name" value="T6SS-SciN"/>
    <property type="match status" value="1"/>
</dbReference>
<dbReference type="PROSITE" id="PS51257">
    <property type="entry name" value="PROKAR_LIPOPROTEIN"/>
    <property type="match status" value="1"/>
</dbReference>